<sequence length="391" mass="41154">MTPAGLPAGVPSVPKDPTVPLWRAAVLLRVITLLFAAGVVLTYLDGYQRPWLALTGVGVMTAWTVVTSLRYLRPHDRLLGFTVGDLVVCCALMTLSRLVLSHEQLRLDAVPLLPTIWVTGVVAAGAVCGGPTVGAAFGGVVAAFNYGVRGYVDTDLTRDLFLLVGVGFVLGLAASASRQSAERLARALRAEAATAERERLARSIHDGVLQVLARVRRRGTELGGEAAELARLAGEQEIALRTLVSTAPEPTDENDNADLAGRLRLLATDRISVSVPATAVRLPGALARELESVVGEALANVVRHAGPQARAWVLLEDLGADIVVSVRDDGVGIPPGRLDEAEREGRMGVALSMRGRVAELGGSITVETAPGAGVEWELQVPRPDGPAGQRQ</sequence>
<comment type="caution">
    <text evidence="6">The sequence shown here is derived from an EMBL/GenBank/DDBJ whole genome shotgun (WGS) entry which is preliminary data.</text>
</comment>
<keyword evidence="6" id="KW-0067">ATP-binding</keyword>
<dbReference type="RefSeq" id="WP_075136771.1">
    <property type="nucleotide sequence ID" value="NZ_MSIF01000022.1"/>
</dbReference>
<keyword evidence="6" id="KW-0547">Nucleotide-binding</keyword>
<proteinExistence type="predicted"/>
<dbReference type="Proteomes" id="UP000185696">
    <property type="component" value="Unassembled WGS sequence"/>
</dbReference>
<dbReference type="Pfam" id="PF02518">
    <property type="entry name" value="HATPase_c"/>
    <property type="match status" value="1"/>
</dbReference>
<evidence type="ECO:0000256" key="3">
    <source>
        <dbReference type="ARBA" id="ARBA00023012"/>
    </source>
</evidence>
<gene>
    <name evidence="6" type="ORF">BLA60_31940</name>
</gene>
<feature type="transmembrane region" description="Helical" evidence="4">
    <location>
        <begin position="160"/>
        <end position="177"/>
    </location>
</feature>
<feature type="transmembrane region" description="Helical" evidence="4">
    <location>
        <begin position="20"/>
        <end position="44"/>
    </location>
</feature>
<evidence type="ECO:0000256" key="2">
    <source>
        <dbReference type="ARBA" id="ARBA00022777"/>
    </source>
</evidence>
<dbReference type="CDD" id="cd16917">
    <property type="entry name" value="HATPase_UhpB-NarQ-NarX-like"/>
    <property type="match status" value="1"/>
</dbReference>
<keyword evidence="3" id="KW-0902">Two-component regulatory system</keyword>
<dbReference type="AlphaFoldDB" id="A0A7Z0WGE1"/>
<evidence type="ECO:0000256" key="4">
    <source>
        <dbReference type="SAM" id="Phobius"/>
    </source>
</evidence>
<evidence type="ECO:0000313" key="6">
    <source>
        <dbReference type="EMBL" id="OLF06268.1"/>
    </source>
</evidence>
<keyword evidence="4" id="KW-0812">Transmembrane</keyword>
<keyword evidence="7" id="KW-1185">Reference proteome</keyword>
<dbReference type="Pfam" id="PF19354">
    <property type="entry name" value="DUF5931"/>
    <property type="match status" value="1"/>
</dbReference>
<keyword evidence="4" id="KW-1133">Transmembrane helix</keyword>
<dbReference type="GO" id="GO:0016301">
    <property type="term" value="F:kinase activity"/>
    <property type="evidence" value="ECO:0007669"/>
    <property type="project" value="UniProtKB-KW"/>
</dbReference>
<keyword evidence="4" id="KW-0472">Membrane</keyword>
<dbReference type="PANTHER" id="PTHR24421:SF61">
    <property type="entry name" value="OXYGEN SENSOR HISTIDINE KINASE NREB"/>
    <property type="match status" value="1"/>
</dbReference>
<evidence type="ECO:0000256" key="1">
    <source>
        <dbReference type="ARBA" id="ARBA00022679"/>
    </source>
</evidence>
<dbReference type="NCBIfam" id="NF047322">
    <property type="entry name" value="HK_morpho_MacS"/>
    <property type="match status" value="1"/>
</dbReference>
<reference evidence="6 7" key="1">
    <citation type="submission" date="2016-12" db="EMBL/GenBank/DDBJ databases">
        <title>The draft genome sequence of Actinophytocola xinjiangensis.</title>
        <authorList>
            <person name="Wang W."/>
            <person name="Yuan L."/>
        </authorList>
    </citation>
    <scope>NUCLEOTIDE SEQUENCE [LARGE SCALE GENOMIC DNA]</scope>
    <source>
        <strain evidence="6 7">CGMCC 4.4663</strain>
    </source>
</reference>
<dbReference type="GO" id="GO:0005524">
    <property type="term" value="F:ATP binding"/>
    <property type="evidence" value="ECO:0007669"/>
    <property type="project" value="UniProtKB-KW"/>
</dbReference>
<dbReference type="InterPro" id="IPR045975">
    <property type="entry name" value="DUF5931"/>
</dbReference>
<feature type="transmembrane region" description="Helical" evidence="4">
    <location>
        <begin position="51"/>
        <end position="72"/>
    </location>
</feature>
<feature type="transmembrane region" description="Helical" evidence="4">
    <location>
        <begin position="78"/>
        <end position="100"/>
    </location>
</feature>
<dbReference type="SUPFAM" id="SSF55874">
    <property type="entry name" value="ATPase domain of HSP90 chaperone/DNA topoisomerase II/histidine kinase"/>
    <property type="match status" value="1"/>
</dbReference>
<dbReference type="OrthoDB" id="5181554at2"/>
<feature type="domain" description="Histidine kinase/HSP90-like ATPase" evidence="5">
    <location>
        <begin position="285"/>
        <end position="382"/>
    </location>
</feature>
<dbReference type="PANTHER" id="PTHR24421">
    <property type="entry name" value="NITRATE/NITRITE SENSOR PROTEIN NARX-RELATED"/>
    <property type="match status" value="1"/>
</dbReference>
<dbReference type="GO" id="GO:0000160">
    <property type="term" value="P:phosphorelay signal transduction system"/>
    <property type="evidence" value="ECO:0007669"/>
    <property type="project" value="UniProtKB-KW"/>
</dbReference>
<feature type="transmembrane region" description="Helical" evidence="4">
    <location>
        <begin position="112"/>
        <end position="140"/>
    </location>
</feature>
<dbReference type="SMART" id="SM00387">
    <property type="entry name" value="HATPase_c"/>
    <property type="match status" value="1"/>
</dbReference>
<dbReference type="InterPro" id="IPR003594">
    <property type="entry name" value="HATPase_dom"/>
</dbReference>
<keyword evidence="1" id="KW-0808">Transferase</keyword>
<name>A0A7Z0WGE1_9PSEU</name>
<accession>A0A7Z0WGE1</accession>
<dbReference type="InterPro" id="IPR036890">
    <property type="entry name" value="HATPase_C_sf"/>
</dbReference>
<dbReference type="EMBL" id="MSIF01000022">
    <property type="protein sequence ID" value="OLF06268.1"/>
    <property type="molecule type" value="Genomic_DNA"/>
</dbReference>
<organism evidence="6 7">
    <name type="scientific">Actinophytocola xinjiangensis</name>
    <dbReference type="NCBI Taxonomy" id="485602"/>
    <lineage>
        <taxon>Bacteria</taxon>
        <taxon>Bacillati</taxon>
        <taxon>Actinomycetota</taxon>
        <taxon>Actinomycetes</taxon>
        <taxon>Pseudonocardiales</taxon>
        <taxon>Pseudonocardiaceae</taxon>
    </lineage>
</organism>
<evidence type="ECO:0000259" key="5">
    <source>
        <dbReference type="SMART" id="SM00387"/>
    </source>
</evidence>
<dbReference type="InterPro" id="IPR050482">
    <property type="entry name" value="Sensor_HK_TwoCompSys"/>
</dbReference>
<keyword evidence="2" id="KW-0418">Kinase</keyword>
<dbReference type="Gene3D" id="3.30.565.10">
    <property type="entry name" value="Histidine kinase-like ATPase, C-terminal domain"/>
    <property type="match status" value="1"/>
</dbReference>
<protein>
    <submittedName>
        <fullName evidence="6">ATP-binding protein</fullName>
    </submittedName>
</protein>
<evidence type="ECO:0000313" key="7">
    <source>
        <dbReference type="Proteomes" id="UP000185696"/>
    </source>
</evidence>